<protein>
    <submittedName>
        <fullName evidence="1">Uncharacterized protein</fullName>
    </submittedName>
</protein>
<proteinExistence type="predicted"/>
<dbReference type="AlphaFoldDB" id="A0A212L277"/>
<dbReference type="Gene3D" id="3.40.50.150">
    <property type="entry name" value="Vaccinia Virus protein VP39"/>
    <property type="match status" value="1"/>
</dbReference>
<reference evidence="1" key="1">
    <citation type="submission" date="2016-08" db="EMBL/GenBank/DDBJ databases">
        <authorList>
            <person name="Seilhamer J.J."/>
        </authorList>
    </citation>
    <scope>NUCLEOTIDE SEQUENCE</scope>
    <source>
        <strain evidence="1">86-1</strain>
    </source>
</reference>
<organism evidence="1">
    <name type="scientific">uncultured Desulfovibrio sp</name>
    <dbReference type="NCBI Taxonomy" id="167968"/>
    <lineage>
        <taxon>Bacteria</taxon>
        <taxon>Pseudomonadati</taxon>
        <taxon>Thermodesulfobacteriota</taxon>
        <taxon>Desulfovibrionia</taxon>
        <taxon>Desulfovibrionales</taxon>
        <taxon>Desulfovibrionaceae</taxon>
        <taxon>Desulfovibrio</taxon>
        <taxon>environmental samples</taxon>
    </lineage>
</organism>
<accession>A0A212L277</accession>
<name>A0A212L277_9BACT</name>
<evidence type="ECO:0000313" key="1">
    <source>
        <dbReference type="EMBL" id="SCM71640.1"/>
    </source>
</evidence>
<sequence>MTGERGGLALHYLRLVDYVSPRWIGWGNVPGVLSSNGGDEALPSLSTHWANSGMGGPTECWTHNMQCGDVNYTISIVSL</sequence>
<dbReference type="SUPFAM" id="SSF53335">
    <property type="entry name" value="S-adenosyl-L-methionine-dependent methyltransferases"/>
    <property type="match status" value="1"/>
</dbReference>
<gene>
    <name evidence="1" type="ORF">KL86DES1_20097</name>
</gene>
<dbReference type="EMBL" id="FMJC01000002">
    <property type="protein sequence ID" value="SCM71640.1"/>
    <property type="molecule type" value="Genomic_DNA"/>
</dbReference>
<dbReference type="InterPro" id="IPR029063">
    <property type="entry name" value="SAM-dependent_MTases_sf"/>
</dbReference>